<evidence type="ECO:0000313" key="1">
    <source>
        <dbReference type="EMBL" id="CAG8447271.1"/>
    </source>
</evidence>
<gene>
    <name evidence="1" type="ORF">SPELUC_LOCUS586</name>
</gene>
<name>A0ACA9K1Z1_9GLOM</name>
<evidence type="ECO:0000313" key="2">
    <source>
        <dbReference type="Proteomes" id="UP000789366"/>
    </source>
</evidence>
<accession>A0ACA9K1Z1</accession>
<organism evidence="1 2">
    <name type="scientific">Cetraspora pellucida</name>
    <dbReference type="NCBI Taxonomy" id="1433469"/>
    <lineage>
        <taxon>Eukaryota</taxon>
        <taxon>Fungi</taxon>
        <taxon>Fungi incertae sedis</taxon>
        <taxon>Mucoromycota</taxon>
        <taxon>Glomeromycotina</taxon>
        <taxon>Glomeromycetes</taxon>
        <taxon>Diversisporales</taxon>
        <taxon>Gigasporaceae</taxon>
        <taxon>Cetraspora</taxon>
    </lineage>
</organism>
<proteinExistence type="predicted"/>
<comment type="caution">
    <text evidence="1">The sequence shown here is derived from an EMBL/GenBank/DDBJ whole genome shotgun (WGS) entry which is preliminary data.</text>
</comment>
<dbReference type="Proteomes" id="UP000789366">
    <property type="component" value="Unassembled WGS sequence"/>
</dbReference>
<protein>
    <submittedName>
        <fullName evidence="1">11026_t:CDS:1</fullName>
    </submittedName>
</protein>
<reference evidence="1" key="1">
    <citation type="submission" date="2021-06" db="EMBL/GenBank/DDBJ databases">
        <authorList>
            <person name="Kallberg Y."/>
            <person name="Tangrot J."/>
            <person name="Rosling A."/>
        </authorList>
    </citation>
    <scope>NUCLEOTIDE SEQUENCE</scope>
    <source>
        <strain evidence="1">28 12/20/2015</strain>
    </source>
</reference>
<sequence>MVKKLLNVCKRAIKKLKPRKRDQEIAQERKASRPLWKKILPRRRRRKQNEKAGTDNTIIQNNDDIEGDRIQNKIKNPVSPPSLPTECLIEVFTYVQGDLRTLNACLLVCKEWCNIVVPLYWSRPFHHKVSADVVNTYLQCLSKHEQQNIKACGIKLKQNKTPPTFRYADLLRELSMSKLYLSVNGWLYIFQKPTLNIANQRNIICRALCRLFVNRSQGLLSLSLDWSHTGKWRNYPMFTYRYHTKNSSILLDLQYLSIHHVDKRDIFTELSWYCKNLKTLELIDYTFLGLSETRHQSIYTLISSQTNLQRCKFFGYGSSPIRPMNALMTQSKTLTHFELVYAKFYTNNLHDTENSDAKNSINAFQSLSNCTNLESLVINSCLFSSDIILRPLTTVKFPKLKRLHFKSLLCNVSTSFIAMIKANSTSLQDLWYSDKVARNLTLPILDAVVNHLKSITILKRLIIPFKSEQTPQLALFLSECKNLTTLKLIGPYGQEREFKEYLPELAEGLPLSMKHLSIDLNWVVLTTLEEFFENFKADLDTFYIGGWKRQIPDVHIKLIEQYLKKKKKGIDIFKFLRDVHG</sequence>
<keyword evidence="2" id="KW-1185">Reference proteome</keyword>
<dbReference type="EMBL" id="CAJVPW010000228">
    <property type="protein sequence ID" value="CAG8447271.1"/>
    <property type="molecule type" value="Genomic_DNA"/>
</dbReference>